<feature type="binding site" evidence="6">
    <location>
        <position position="260"/>
    </location>
    <ligand>
        <name>substrate</name>
    </ligand>
</feature>
<protein>
    <recommendedName>
        <fullName evidence="4">Mannan endo-1,4-beta-mannosidase</fullName>
        <ecNumber evidence="4">3.2.1.78</ecNumber>
    </recommendedName>
</protein>
<evidence type="ECO:0000259" key="9">
    <source>
        <dbReference type="PROSITE" id="PS51764"/>
    </source>
</evidence>
<dbReference type="PANTHER" id="PTHR40079">
    <property type="entry name" value="MANNAN ENDO-1,4-BETA-MANNOSIDASE E-RELATED"/>
    <property type="match status" value="1"/>
</dbReference>
<dbReference type="EC" id="3.2.1.78" evidence="4"/>
<dbReference type="PROSITE" id="PS51764">
    <property type="entry name" value="GH26"/>
    <property type="match status" value="1"/>
</dbReference>
<evidence type="ECO:0000256" key="5">
    <source>
        <dbReference type="PIRSR" id="PIRSR018168-1"/>
    </source>
</evidence>
<feature type="binding site" evidence="6">
    <location>
        <position position="193"/>
    </location>
    <ligand>
        <name>substrate</name>
    </ligand>
</feature>
<comment type="subcellular location">
    <subcellularLocation>
        <location evidence="4">Secreted</location>
    </subcellularLocation>
</comment>
<dbReference type="Gene3D" id="3.20.20.80">
    <property type="entry name" value="Glycosidases"/>
    <property type="match status" value="1"/>
</dbReference>
<dbReference type="GO" id="GO:0006080">
    <property type="term" value="P:substituted mannan metabolic process"/>
    <property type="evidence" value="ECO:0007669"/>
    <property type="project" value="UniProtKB-UniRule"/>
</dbReference>
<comment type="catalytic activity">
    <reaction evidence="4">
        <text>Random hydrolysis of (1-&gt;4)-beta-D-mannosidic linkages in mannans, galactomannans and glucomannans.</text>
        <dbReference type="EC" id="3.2.1.78"/>
    </reaction>
</comment>
<sequence length="377" mass="43690">MKIFPTKFFSLAFLSALSFTNAQFRLSDEKATQETQNLYQNLAKAQRKGYFIGHQDDLAYGVYWKYQQGRSDVKEVVKDHPAVYGWELGDLELGKTENLDGVPFSKIKEFIKEGYRCGGIITISWHSNNPITGGNAWDFSNTSIKSILEGGDKHSVFLSYLDKIADFLADLKDDNGTPIPILWRPFHEHTGTWFWWGAKSASDEEYKELYRFSLDYLKNEKKLHHLISVYNTSVEYTTPEEFLKRYPGDSYVDMMSFDAYQRGSVDEGKKFAEKLDVLISAMNQAAEKHNKISAIGEIGYNQIPDSEWFTKVLKPVFDKHTFSYVLFWRNAGFKPGNNEVEYYLPFKGHPSEKDFLKFYKDKKTLFEKEAGKMNLYK</sequence>
<dbReference type="GO" id="GO:0005576">
    <property type="term" value="C:extracellular region"/>
    <property type="evidence" value="ECO:0007669"/>
    <property type="project" value="UniProtKB-SubCell"/>
</dbReference>
<dbReference type="PRINTS" id="PR00739">
    <property type="entry name" value="GLHYDRLASE26"/>
</dbReference>
<evidence type="ECO:0000256" key="6">
    <source>
        <dbReference type="PIRSR" id="PIRSR018168-2"/>
    </source>
</evidence>
<dbReference type="InterPro" id="IPR022790">
    <property type="entry name" value="GH26_dom"/>
</dbReference>
<keyword evidence="4" id="KW-0964">Secreted</keyword>
<evidence type="ECO:0000313" key="10">
    <source>
        <dbReference type="EMBL" id="SIT25596.1"/>
    </source>
</evidence>
<reference evidence="10 11" key="1">
    <citation type="submission" date="2017-01" db="EMBL/GenBank/DDBJ databases">
        <authorList>
            <person name="Mah S.A."/>
            <person name="Swanson W.J."/>
            <person name="Moy G.W."/>
            <person name="Vacquier V.D."/>
        </authorList>
    </citation>
    <scope>NUCLEOTIDE SEQUENCE [LARGE SCALE GENOMIC DNA]</scope>
    <source>
        <strain evidence="10 11">DSM 18014</strain>
    </source>
</reference>
<evidence type="ECO:0000256" key="8">
    <source>
        <dbReference type="PROSITE-ProRule" id="PRU01100"/>
    </source>
</evidence>
<dbReference type="InterPro" id="IPR016714">
    <property type="entry name" value="MANB/E"/>
</dbReference>
<dbReference type="AlphaFoldDB" id="A0A1N7QS31"/>
<dbReference type="SUPFAM" id="SSF51445">
    <property type="entry name" value="(Trans)glycosidases"/>
    <property type="match status" value="1"/>
</dbReference>
<dbReference type="OrthoDB" id="9816550at2"/>
<dbReference type="STRING" id="373672.SAMN05421785_11657"/>
<proteinExistence type="inferred from homology"/>
<feature type="active site" description="Proton donor" evidence="5 8">
    <location>
        <position position="188"/>
    </location>
</feature>
<accession>A0A1N7QS31</accession>
<gene>
    <name evidence="10" type="ORF">SAMN05421785_11657</name>
</gene>
<dbReference type="PANTHER" id="PTHR40079:SF4">
    <property type="entry name" value="GH26 DOMAIN-CONTAINING PROTEIN-RELATED"/>
    <property type="match status" value="1"/>
</dbReference>
<dbReference type="Proteomes" id="UP000185781">
    <property type="component" value="Unassembled WGS sequence"/>
</dbReference>
<dbReference type="GO" id="GO:0016985">
    <property type="term" value="F:mannan endo-1,4-beta-mannosidase activity"/>
    <property type="evidence" value="ECO:0007669"/>
    <property type="project" value="UniProtKB-UniRule"/>
</dbReference>
<dbReference type="EMBL" id="FTOV01000016">
    <property type="protein sequence ID" value="SIT25596.1"/>
    <property type="molecule type" value="Genomic_DNA"/>
</dbReference>
<name>A0A1N7QS31_9FLAO</name>
<dbReference type="InterPro" id="IPR017853">
    <property type="entry name" value="GH"/>
</dbReference>
<dbReference type="InterPro" id="IPR000805">
    <property type="entry name" value="Glyco_hydro_26"/>
</dbReference>
<keyword evidence="4" id="KW-0732">Signal</keyword>
<dbReference type="RefSeq" id="WP_076395947.1">
    <property type="nucleotide sequence ID" value="NZ_FTOV01000016.1"/>
</dbReference>
<evidence type="ECO:0000256" key="3">
    <source>
        <dbReference type="ARBA" id="ARBA00023295"/>
    </source>
</evidence>
<evidence type="ECO:0000256" key="1">
    <source>
        <dbReference type="ARBA" id="ARBA00007754"/>
    </source>
</evidence>
<dbReference type="PIRSF" id="PIRSF018168">
    <property type="entry name" value="Mannan-1_4-beta-mannosidase"/>
    <property type="match status" value="1"/>
</dbReference>
<feature type="active site" description="Nucleophile" evidence="5 8">
    <location>
        <position position="297"/>
    </location>
</feature>
<evidence type="ECO:0000313" key="11">
    <source>
        <dbReference type="Proteomes" id="UP000185781"/>
    </source>
</evidence>
<feature type="domain" description="GH26" evidence="9">
    <location>
        <begin position="33"/>
        <end position="368"/>
    </location>
</feature>
<keyword evidence="2 4" id="KW-0378">Hydrolase</keyword>
<dbReference type="Pfam" id="PF02156">
    <property type="entry name" value="Glyco_hydro_26"/>
    <property type="match status" value="1"/>
</dbReference>
<feature type="binding site" evidence="6">
    <location>
        <position position="126"/>
    </location>
    <ligand>
        <name>substrate</name>
    </ligand>
</feature>
<feature type="signal peptide" evidence="4">
    <location>
        <begin position="1"/>
        <end position="24"/>
    </location>
</feature>
<keyword evidence="4" id="KW-0119">Carbohydrate metabolism</keyword>
<comment type="similarity">
    <text evidence="1 4 8">Belongs to the glycosyl hydrolase 26 family.</text>
</comment>
<feature type="chain" id="PRO_5011836564" description="Mannan endo-1,4-beta-mannosidase" evidence="4">
    <location>
        <begin position="25"/>
        <end position="377"/>
    </location>
</feature>
<keyword evidence="3 4" id="KW-0326">Glycosidase</keyword>
<evidence type="ECO:0000256" key="2">
    <source>
        <dbReference type="ARBA" id="ARBA00022801"/>
    </source>
</evidence>
<feature type="site" description="Plays an important role in maintaining the position of the catalytic nucleophile" evidence="7">
    <location>
        <position position="187"/>
    </location>
</feature>
<evidence type="ECO:0000256" key="4">
    <source>
        <dbReference type="PIRNR" id="PIRNR018168"/>
    </source>
</evidence>
<organism evidence="10 11">
    <name type="scientific">Chryseobacterium gambrini</name>
    <dbReference type="NCBI Taxonomy" id="373672"/>
    <lineage>
        <taxon>Bacteria</taxon>
        <taxon>Pseudomonadati</taxon>
        <taxon>Bacteroidota</taxon>
        <taxon>Flavobacteriia</taxon>
        <taxon>Flavobacteriales</taxon>
        <taxon>Weeksellaceae</taxon>
        <taxon>Chryseobacterium group</taxon>
        <taxon>Chryseobacterium</taxon>
    </lineage>
</organism>
<evidence type="ECO:0000256" key="7">
    <source>
        <dbReference type="PIRSR" id="PIRSR018168-3"/>
    </source>
</evidence>